<keyword evidence="5" id="KW-0804">Transcription</keyword>
<dbReference type="InterPro" id="IPR036388">
    <property type="entry name" value="WH-like_DNA-bd_sf"/>
</dbReference>
<dbReference type="PANTHER" id="PTHR43133">
    <property type="entry name" value="RNA POLYMERASE ECF-TYPE SIGMA FACTO"/>
    <property type="match status" value="1"/>
</dbReference>
<dbReference type="NCBIfam" id="TIGR02937">
    <property type="entry name" value="sigma70-ECF"/>
    <property type="match status" value="1"/>
</dbReference>
<dbReference type="InterPro" id="IPR039425">
    <property type="entry name" value="RNA_pol_sigma-70-like"/>
</dbReference>
<evidence type="ECO:0000256" key="3">
    <source>
        <dbReference type="ARBA" id="ARBA00023082"/>
    </source>
</evidence>
<keyword evidence="8" id="KW-1185">Reference proteome</keyword>
<keyword evidence="2" id="KW-0805">Transcription regulation</keyword>
<dbReference type="Pfam" id="PF04542">
    <property type="entry name" value="Sigma70_r2"/>
    <property type="match status" value="1"/>
</dbReference>
<dbReference type="RefSeq" id="WP_274150715.1">
    <property type="nucleotide sequence ID" value="NZ_CP117811.1"/>
</dbReference>
<dbReference type="SUPFAM" id="SSF88946">
    <property type="entry name" value="Sigma2 domain of RNA polymerase sigma factors"/>
    <property type="match status" value="1"/>
</dbReference>
<evidence type="ECO:0000256" key="1">
    <source>
        <dbReference type="ARBA" id="ARBA00010641"/>
    </source>
</evidence>
<dbReference type="Gene3D" id="2.60.200.20">
    <property type="match status" value="1"/>
</dbReference>
<evidence type="ECO:0000313" key="8">
    <source>
        <dbReference type="Proteomes" id="UP001214250"/>
    </source>
</evidence>
<organism evidence="7 8">
    <name type="scientific">Lentisphaera profundi</name>
    <dbReference type="NCBI Taxonomy" id="1658616"/>
    <lineage>
        <taxon>Bacteria</taxon>
        <taxon>Pseudomonadati</taxon>
        <taxon>Lentisphaerota</taxon>
        <taxon>Lentisphaeria</taxon>
        <taxon>Lentisphaerales</taxon>
        <taxon>Lentisphaeraceae</taxon>
        <taxon>Lentisphaera</taxon>
    </lineage>
</organism>
<dbReference type="InterPro" id="IPR007627">
    <property type="entry name" value="RNA_pol_sigma70_r2"/>
</dbReference>
<gene>
    <name evidence="7" type="ORF">PQO03_01540</name>
</gene>
<accession>A0ABY7VR19</accession>
<protein>
    <submittedName>
        <fullName evidence="7">Sigma-70 family RNA polymerase sigma factor</fullName>
    </submittedName>
</protein>
<comment type="similarity">
    <text evidence="1">Belongs to the sigma-70 factor family. ECF subfamily.</text>
</comment>
<dbReference type="InterPro" id="IPR008984">
    <property type="entry name" value="SMAD_FHA_dom_sf"/>
</dbReference>
<dbReference type="CDD" id="cd00060">
    <property type="entry name" value="FHA"/>
    <property type="match status" value="1"/>
</dbReference>
<dbReference type="SUPFAM" id="SSF88659">
    <property type="entry name" value="Sigma3 and sigma4 domains of RNA polymerase sigma factors"/>
    <property type="match status" value="1"/>
</dbReference>
<evidence type="ECO:0000313" key="7">
    <source>
        <dbReference type="EMBL" id="WDE96650.1"/>
    </source>
</evidence>
<keyword evidence="4" id="KW-0238">DNA-binding</keyword>
<evidence type="ECO:0000256" key="2">
    <source>
        <dbReference type="ARBA" id="ARBA00023015"/>
    </source>
</evidence>
<dbReference type="SMART" id="SM00240">
    <property type="entry name" value="FHA"/>
    <property type="match status" value="1"/>
</dbReference>
<keyword evidence="3" id="KW-0731">Sigma factor</keyword>
<dbReference type="PROSITE" id="PS50006">
    <property type="entry name" value="FHA_DOMAIN"/>
    <property type="match status" value="1"/>
</dbReference>
<dbReference type="Proteomes" id="UP001214250">
    <property type="component" value="Chromosome 1"/>
</dbReference>
<dbReference type="Gene3D" id="1.10.10.10">
    <property type="entry name" value="Winged helix-like DNA-binding domain superfamily/Winged helix DNA-binding domain"/>
    <property type="match status" value="1"/>
</dbReference>
<dbReference type="InterPro" id="IPR000253">
    <property type="entry name" value="FHA_dom"/>
</dbReference>
<dbReference type="InterPro" id="IPR013325">
    <property type="entry name" value="RNA_pol_sigma_r2"/>
</dbReference>
<feature type="domain" description="FHA" evidence="6">
    <location>
        <begin position="318"/>
        <end position="369"/>
    </location>
</feature>
<dbReference type="PANTHER" id="PTHR43133:SF8">
    <property type="entry name" value="RNA POLYMERASE SIGMA FACTOR HI_1459-RELATED"/>
    <property type="match status" value="1"/>
</dbReference>
<dbReference type="InterPro" id="IPR014284">
    <property type="entry name" value="RNA_pol_sigma-70_dom"/>
</dbReference>
<dbReference type="Pfam" id="PF00498">
    <property type="entry name" value="FHA"/>
    <property type="match status" value="1"/>
</dbReference>
<dbReference type="Gene3D" id="1.10.1740.10">
    <property type="match status" value="1"/>
</dbReference>
<evidence type="ECO:0000256" key="4">
    <source>
        <dbReference type="ARBA" id="ARBA00023125"/>
    </source>
</evidence>
<dbReference type="InterPro" id="IPR013324">
    <property type="entry name" value="RNA_pol_sigma_r3/r4-like"/>
</dbReference>
<proteinExistence type="inferred from homology"/>
<evidence type="ECO:0000256" key="5">
    <source>
        <dbReference type="ARBA" id="ARBA00023163"/>
    </source>
</evidence>
<reference evidence="7 8" key="1">
    <citation type="submission" date="2023-02" db="EMBL/GenBank/DDBJ databases">
        <title>Genome sequence of Lentisphaera profundi SAORIC-696.</title>
        <authorList>
            <person name="Kim e."/>
            <person name="Cho J.-C."/>
            <person name="Choi A."/>
            <person name="Kang I."/>
        </authorList>
    </citation>
    <scope>NUCLEOTIDE SEQUENCE [LARGE SCALE GENOMIC DNA]</scope>
    <source>
        <strain evidence="7 8">SAORIC-696</strain>
    </source>
</reference>
<dbReference type="SUPFAM" id="SSF49879">
    <property type="entry name" value="SMAD/FHA domain"/>
    <property type="match status" value="1"/>
</dbReference>
<name>A0ABY7VR19_9BACT</name>
<evidence type="ECO:0000259" key="6">
    <source>
        <dbReference type="PROSITE" id="PS50006"/>
    </source>
</evidence>
<dbReference type="EMBL" id="CP117811">
    <property type="protein sequence ID" value="WDE96650.1"/>
    <property type="molecule type" value="Genomic_DNA"/>
</dbReference>
<sequence length="392" mass="45043">MSKDLKMTQQTMILRLQKQDDFSVWEEFTEFYWEVVNGWARRCGCNPSLAQEVFQEVCIDLCKNFNYDQTKGKFRPWLKTLVKRRAIDAFRRETKQRDIRSQKDYHDNKNQVRDISQSDAAVYADLDQVPELHPDAMGANDDLIWLQSILSQAMRQLYKDMDPTHYKAFTMYVLDGLSVQDVSNTLQISVDSVYQHRTRFLNKLELEFISVINNLGDRELQLIEEESSYSLGQLIDQRLKNEPGTKTKGLKNLLAECIYQRRSLRGTTVLNLAPEKLTQQLKYIHQVLQKAPRKPFKEAALLHCDQDGYQWINLGEKVLLGSNIQGPDTFKVNESSVSGLHASITSNDNGIQIKDENSTNGTFINGEQSHSAYLKSGDIIQLSQALFVFIGA</sequence>